<dbReference type="Proteomes" id="UP001165079">
    <property type="component" value="Unassembled WGS sequence"/>
</dbReference>
<gene>
    <name evidence="2" type="ORF">Afil01_50050</name>
</gene>
<feature type="region of interest" description="Disordered" evidence="1">
    <location>
        <begin position="69"/>
        <end position="88"/>
    </location>
</feature>
<reference evidence="2" key="1">
    <citation type="submission" date="2023-03" db="EMBL/GenBank/DDBJ databases">
        <title>Actinorhabdospora filicis NBRC 111898.</title>
        <authorList>
            <person name="Ichikawa N."/>
            <person name="Sato H."/>
            <person name="Tonouchi N."/>
        </authorList>
    </citation>
    <scope>NUCLEOTIDE SEQUENCE</scope>
    <source>
        <strain evidence="2">NBRC 111898</strain>
    </source>
</reference>
<evidence type="ECO:0000313" key="3">
    <source>
        <dbReference type="Proteomes" id="UP001165079"/>
    </source>
</evidence>
<dbReference type="AlphaFoldDB" id="A0A9W6WBL4"/>
<keyword evidence="3" id="KW-1185">Reference proteome</keyword>
<organism evidence="2 3">
    <name type="scientific">Actinorhabdospora filicis</name>
    <dbReference type="NCBI Taxonomy" id="1785913"/>
    <lineage>
        <taxon>Bacteria</taxon>
        <taxon>Bacillati</taxon>
        <taxon>Actinomycetota</taxon>
        <taxon>Actinomycetes</taxon>
        <taxon>Micromonosporales</taxon>
        <taxon>Micromonosporaceae</taxon>
        <taxon>Actinorhabdospora</taxon>
    </lineage>
</organism>
<protein>
    <submittedName>
        <fullName evidence="2">Uncharacterized protein</fullName>
    </submittedName>
</protein>
<sequence>MPLTHPVPTDMTVMPGTPVPGDDPLAYLARPASIDLTLAGFVILIDGDGSHFLLDARGDGRVWTVDEETHVPGEPIGPPPPESADPAVPTPELAARFGWIAELVRGGDDADRAALAAARLSGLWSGVPGAREALDRELPALAADPHLAVYWLLHTTFLAMDADRARVLAAAGDAVLVDAWAGADLSAHRARRSILVAQHRAEDLGRAASALLAMVIDASVHPATRAAWVADGGLSAQAVAAGIAGMDPGLGATILRAHLDLREGVIPSPAAGAIVADPAAFAGDWRGLGRVLAWAYPLVGDLDALEAALEWLRGHDSHQPELLATIRAVQDHAGYDVVLGREELERAERLSAATTGALADLAAGGSAPPDGEVRALTARRVLLRLDVDPELAGSAEWAAGEVLASDAPDRAALAARALDVVDAHVRVQLIERLATEIDGPAHPVAAALLRVALSPVPEGGWGARYDHDRQVEAALEALRPHAHGEPLFSTLMAIAESHGEAHVVEHIWDELFCALDEDSTLRGLDDAQAARVAAAMIASMLGHPVDRVRYSAGHQLYRFDHPGAFGVLVAALTEYGERYASGESHPHLENLVADLYSALRNIGAHEELLERLFTERRSYWRLGNAIAAILSPRVHGRAMALLRERRDHHAAANYASALDYHAKRGPELVELLREIVTWPAPTDPLVARFFAYAVAVGTRAALQRAEYGLVREAHARRGGDPIEPDQYARGRGWTDPLDEEFRPALDDTLSGAADITRAALIQKGQDLRVKNKPWKNITDEQLGVLAGRVVARRLLTDKATGAVWFIDTDGEAHALDGHEVTAPPFVLADLPRDHGFFAEATEISERASFWTASASRYTDLIRCGERVLFAQGPAGSIESRHGLLFADEAAAIEGVAALRRCLPAQKYLETSPWYVEGRGVIAREYHRSGTHNLFVHGEPATGGGLFEGEAELIAKVDRTTLKLLRGGGVPSEVHVLERRKLPRDQTVAEWMERRSRDDERDAVWHAEACVLFAGHVSSHGFPVTVSASIGTGVPEEEIAAYERARDTTVPPLLRDFWLRAGSASWTVGAKSMRILSPADMLARGQVAFGGHATLVDVFEEDQDGEPGTVFAPDRAGDDERRFTHTDQPRHPHWECHLGWMIATRFNVRMAHAITTAAPATALLYHGMKVDPSLAWRRFKQVLPTGAKLWEVYADEGNGLLGTRYGAVGRDLRYSVKRMPPEQVAKKAAAAIAAKVGDGYTEV</sequence>
<comment type="caution">
    <text evidence="2">The sequence shown here is derived from an EMBL/GenBank/DDBJ whole genome shotgun (WGS) entry which is preliminary data.</text>
</comment>
<dbReference type="EMBL" id="BSTX01000003">
    <property type="protein sequence ID" value="GLZ80198.1"/>
    <property type="molecule type" value="Genomic_DNA"/>
</dbReference>
<evidence type="ECO:0000313" key="2">
    <source>
        <dbReference type="EMBL" id="GLZ80198.1"/>
    </source>
</evidence>
<evidence type="ECO:0000256" key="1">
    <source>
        <dbReference type="SAM" id="MobiDB-lite"/>
    </source>
</evidence>
<proteinExistence type="predicted"/>
<accession>A0A9W6WBL4</accession>
<name>A0A9W6WBL4_9ACTN</name>